<dbReference type="STRING" id="431595.K3X151"/>
<keyword evidence="2" id="KW-0812">Transmembrane</keyword>
<feature type="region of interest" description="Disordered" evidence="1">
    <location>
        <begin position="101"/>
        <end position="232"/>
    </location>
</feature>
<organism evidence="4 5">
    <name type="scientific">Globisporangium ultimum (strain ATCC 200006 / CBS 805.95 / DAOM BR144)</name>
    <name type="common">Pythium ultimum</name>
    <dbReference type="NCBI Taxonomy" id="431595"/>
    <lineage>
        <taxon>Eukaryota</taxon>
        <taxon>Sar</taxon>
        <taxon>Stramenopiles</taxon>
        <taxon>Oomycota</taxon>
        <taxon>Peronosporomycetes</taxon>
        <taxon>Pythiales</taxon>
        <taxon>Pythiaceae</taxon>
        <taxon>Globisporangium</taxon>
    </lineage>
</organism>
<dbReference type="AlphaFoldDB" id="K3X151"/>
<evidence type="ECO:0000313" key="4">
    <source>
        <dbReference type="EnsemblProtists" id="PYU1_T010950"/>
    </source>
</evidence>
<reference evidence="4" key="3">
    <citation type="submission" date="2015-02" db="UniProtKB">
        <authorList>
            <consortium name="EnsemblProtists"/>
        </authorList>
    </citation>
    <scope>IDENTIFICATION</scope>
    <source>
        <strain evidence="4">DAOM BR144</strain>
    </source>
</reference>
<dbReference type="EnsemblProtists" id="PYU1_T010950">
    <property type="protein sequence ID" value="PYU1_T010950"/>
    <property type="gene ID" value="PYU1_G010927"/>
</dbReference>
<feature type="chain" id="PRO_5003871734" evidence="3">
    <location>
        <begin position="23"/>
        <end position="315"/>
    </location>
</feature>
<evidence type="ECO:0000313" key="5">
    <source>
        <dbReference type="Proteomes" id="UP000019132"/>
    </source>
</evidence>
<feature type="compositionally biased region" description="Low complexity" evidence="1">
    <location>
        <begin position="175"/>
        <end position="219"/>
    </location>
</feature>
<keyword evidence="2" id="KW-1133">Transmembrane helix</keyword>
<evidence type="ECO:0000256" key="1">
    <source>
        <dbReference type="SAM" id="MobiDB-lite"/>
    </source>
</evidence>
<keyword evidence="2" id="KW-0472">Membrane</keyword>
<evidence type="ECO:0000256" key="2">
    <source>
        <dbReference type="SAM" id="Phobius"/>
    </source>
</evidence>
<evidence type="ECO:0000256" key="3">
    <source>
        <dbReference type="SAM" id="SignalP"/>
    </source>
</evidence>
<dbReference type="eggNOG" id="ENOG502S3FX">
    <property type="taxonomic scope" value="Eukaryota"/>
</dbReference>
<feature type="signal peptide" evidence="3">
    <location>
        <begin position="1"/>
        <end position="22"/>
    </location>
</feature>
<dbReference type="EMBL" id="GL376590">
    <property type="status" value="NOT_ANNOTATED_CDS"/>
    <property type="molecule type" value="Genomic_DNA"/>
</dbReference>
<dbReference type="VEuPathDB" id="FungiDB:PYU1_G010927"/>
<keyword evidence="5" id="KW-1185">Reference proteome</keyword>
<accession>K3X151</accession>
<dbReference type="InParanoid" id="K3X151"/>
<keyword evidence="3" id="KW-0732">Signal</keyword>
<dbReference type="HOGENOM" id="CLU_080593_0_0_1"/>
<feature type="compositionally biased region" description="Low complexity" evidence="1">
    <location>
        <begin position="110"/>
        <end position="153"/>
    </location>
</feature>
<feature type="transmembrane region" description="Helical" evidence="2">
    <location>
        <begin position="258"/>
        <end position="280"/>
    </location>
</feature>
<dbReference type="OMA" id="PIMGCAA"/>
<reference evidence="5" key="2">
    <citation type="submission" date="2010-04" db="EMBL/GenBank/DDBJ databases">
        <authorList>
            <person name="Buell R."/>
            <person name="Hamilton J."/>
            <person name="Hostetler J."/>
        </authorList>
    </citation>
    <scope>NUCLEOTIDE SEQUENCE [LARGE SCALE GENOMIC DNA]</scope>
    <source>
        <strain evidence="5">DAOM:BR144</strain>
    </source>
</reference>
<reference evidence="5" key="1">
    <citation type="journal article" date="2010" name="Genome Biol.">
        <title>Genome sequence of the necrotrophic plant pathogen Pythium ultimum reveals original pathogenicity mechanisms and effector repertoire.</title>
        <authorList>
            <person name="Levesque C.A."/>
            <person name="Brouwer H."/>
            <person name="Cano L."/>
            <person name="Hamilton J.P."/>
            <person name="Holt C."/>
            <person name="Huitema E."/>
            <person name="Raffaele S."/>
            <person name="Robideau G.P."/>
            <person name="Thines M."/>
            <person name="Win J."/>
            <person name="Zerillo M.M."/>
            <person name="Beakes G.W."/>
            <person name="Boore J.L."/>
            <person name="Busam D."/>
            <person name="Dumas B."/>
            <person name="Ferriera S."/>
            <person name="Fuerstenberg S.I."/>
            <person name="Gachon C.M."/>
            <person name="Gaulin E."/>
            <person name="Govers F."/>
            <person name="Grenville-Briggs L."/>
            <person name="Horner N."/>
            <person name="Hostetler J."/>
            <person name="Jiang R.H."/>
            <person name="Johnson J."/>
            <person name="Krajaejun T."/>
            <person name="Lin H."/>
            <person name="Meijer H.J."/>
            <person name="Moore B."/>
            <person name="Morris P."/>
            <person name="Phuntmart V."/>
            <person name="Puiu D."/>
            <person name="Shetty J."/>
            <person name="Stajich J.E."/>
            <person name="Tripathy S."/>
            <person name="Wawra S."/>
            <person name="van West P."/>
            <person name="Whitty B.R."/>
            <person name="Coutinho P.M."/>
            <person name="Henrissat B."/>
            <person name="Martin F."/>
            <person name="Thomas P.D."/>
            <person name="Tyler B.M."/>
            <person name="De Vries R.P."/>
            <person name="Kamoun S."/>
            <person name="Yandell M."/>
            <person name="Tisserat N."/>
            <person name="Buell C.R."/>
        </authorList>
    </citation>
    <scope>NUCLEOTIDE SEQUENCE</scope>
    <source>
        <strain evidence="5">DAOM:BR144</strain>
    </source>
</reference>
<dbReference type="Proteomes" id="UP000019132">
    <property type="component" value="Unassembled WGS sequence"/>
</dbReference>
<protein>
    <submittedName>
        <fullName evidence="4">Uncharacterized protein</fullName>
    </submittedName>
</protein>
<proteinExistence type="predicted"/>
<sequence length="315" mass="31053">MVVWRQLLVAGALVCGSAAVNALQIDNCPDGTFPVSVLDDPVIHCLSGEPCSGTYSSKGLPQGVGACPASTGCALLPNNPLIMGCVAAGRGDVTYVNADGTLSKGGKLVSAPDSSTDEAATSTTSNNSNSGNSKGNSDSSTTATSSAPVTPGTVAAGNLDDDEKESGTPTSDSGSKNTSPSTTPATSSKSSSSGSSKGNLKGSSSNSSSLDSTDTVSTPTPSPTPKQSIEQVNAQQPLADIDGATKSGTDSTSGSTGLGISTVIAIVVGCLAVVAVVAGVRLLKKDKEPVVETPEGNLVDDYGGGITPKEDVILL</sequence>
<name>K3X151_GLOUD</name>